<evidence type="ECO:0000256" key="7">
    <source>
        <dbReference type="ARBA" id="ARBA00022490"/>
    </source>
</evidence>
<dbReference type="Pfam" id="PF00156">
    <property type="entry name" value="Pribosyltran"/>
    <property type="match status" value="1"/>
</dbReference>
<keyword evidence="13 16" id="KW-0460">Magnesium</keyword>
<comment type="subcellular location">
    <subcellularLocation>
        <location evidence="3 16">Cytoplasm</location>
    </subcellularLocation>
</comment>
<keyword evidence="7 16" id="KW-0963">Cytoplasm</keyword>
<accession>A0ABP7F4R1</accession>
<comment type="similarity">
    <text evidence="6 16">Belongs to the purine/pyrimidine phosphoribosyltransferase family.</text>
</comment>
<comment type="pathway">
    <text evidence="5">Purine metabolism; GMP biosynthesis via salvage pathway; GMP from guanine: step 1/1.</text>
</comment>
<evidence type="ECO:0000256" key="11">
    <source>
        <dbReference type="ARBA" id="ARBA00022726"/>
    </source>
</evidence>
<comment type="function">
    <text evidence="2">Purine salvage pathway enzyme that catalyzes the transfer of the ribosyl-5-phosphate group from 5-phospho-alpha-D-ribose 1-diphosphate (PRPP) to the N9 position of the 6-oxopurines hypoxanthine and guanine to form the corresponding ribonucleotides IMP (inosine 5'-monophosphate) and GMP (guanosine 5'-monophosphate), with the release of PPi.</text>
</comment>
<dbReference type="GO" id="GO:0016757">
    <property type="term" value="F:glycosyltransferase activity"/>
    <property type="evidence" value="ECO:0007669"/>
    <property type="project" value="UniProtKB-KW"/>
</dbReference>
<protein>
    <recommendedName>
        <fullName evidence="16">Hypoxanthine phosphoribosyltransferase</fullName>
        <ecNumber evidence="16">2.4.2.8</ecNumber>
    </recommendedName>
</protein>
<dbReference type="CDD" id="cd06223">
    <property type="entry name" value="PRTases_typeI"/>
    <property type="match status" value="1"/>
</dbReference>
<comment type="pathway">
    <text evidence="4 16">Purine metabolism; IMP biosynthesis via salvage pathway; IMP from hypoxanthine: step 1/1.</text>
</comment>
<dbReference type="InterPro" id="IPR050408">
    <property type="entry name" value="HGPRT"/>
</dbReference>
<dbReference type="NCBIfam" id="TIGR01203">
    <property type="entry name" value="HGPRTase"/>
    <property type="match status" value="1"/>
</dbReference>
<evidence type="ECO:0000256" key="4">
    <source>
        <dbReference type="ARBA" id="ARBA00004669"/>
    </source>
</evidence>
<evidence type="ECO:0000256" key="3">
    <source>
        <dbReference type="ARBA" id="ARBA00004496"/>
    </source>
</evidence>
<evidence type="ECO:0000259" key="17">
    <source>
        <dbReference type="Pfam" id="PF00156"/>
    </source>
</evidence>
<dbReference type="InterPro" id="IPR005904">
    <property type="entry name" value="Hxn_phspho_trans"/>
</dbReference>
<keyword evidence="19" id="KW-1185">Reference proteome</keyword>
<feature type="domain" description="Phosphoribosyltransferase" evidence="17">
    <location>
        <begin position="15"/>
        <end position="160"/>
    </location>
</feature>
<comment type="catalytic activity">
    <reaction evidence="14">
        <text>GMP + diphosphate = guanine + 5-phospho-alpha-D-ribose 1-diphosphate</text>
        <dbReference type="Rhea" id="RHEA:25424"/>
        <dbReference type="ChEBI" id="CHEBI:16235"/>
        <dbReference type="ChEBI" id="CHEBI:33019"/>
        <dbReference type="ChEBI" id="CHEBI:58017"/>
        <dbReference type="ChEBI" id="CHEBI:58115"/>
        <dbReference type="EC" id="2.4.2.8"/>
    </reaction>
    <physiologicalReaction direction="right-to-left" evidence="14">
        <dbReference type="Rhea" id="RHEA:25426"/>
    </physiologicalReaction>
</comment>
<keyword evidence="9 16" id="KW-0808">Transferase</keyword>
<proteinExistence type="inferred from homology"/>
<evidence type="ECO:0000256" key="10">
    <source>
        <dbReference type="ARBA" id="ARBA00022723"/>
    </source>
</evidence>
<evidence type="ECO:0000313" key="19">
    <source>
        <dbReference type="Proteomes" id="UP001500920"/>
    </source>
</evidence>
<evidence type="ECO:0000256" key="5">
    <source>
        <dbReference type="ARBA" id="ARBA00004676"/>
    </source>
</evidence>
<keyword evidence="8 16" id="KW-0328">Glycosyltransferase</keyword>
<sequence>MSLRNDISEIVLSEEEIQDIARRLGKKITEDYEGKTPILVGLLKGSIMFMGDLVKYIDTHLEIDFMDVSSYVGTESSGEVKILKDLSTSVDGRHILVVEDIIETGTTLNSIVDLIEYRNAASLEIVTLLDKPVNRKLEVDVKYVGTEIPDGFVVGYGLDFDEKYRNLPYIGLLKPELYKSVK</sequence>
<evidence type="ECO:0000256" key="2">
    <source>
        <dbReference type="ARBA" id="ARBA00002049"/>
    </source>
</evidence>
<evidence type="ECO:0000256" key="1">
    <source>
        <dbReference type="ARBA" id="ARBA00001946"/>
    </source>
</evidence>
<comment type="cofactor">
    <cofactor evidence="1 16">
        <name>Mg(2+)</name>
        <dbReference type="ChEBI" id="CHEBI:18420"/>
    </cofactor>
</comment>
<keyword evidence="11 16" id="KW-0660">Purine salvage</keyword>
<name>A0ABP7F4R1_9STAP</name>
<evidence type="ECO:0000256" key="15">
    <source>
        <dbReference type="ARBA" id="ARBA00049402"/>
    </source>
</evidence>
<dbReference type="EMBL" id="BAABCK010000064">
    <property type="protein sequence ID" value="GAA3730209.1"/>
    <property type="molecule type" value="Genomic_DNA"/>
</dbReference>
<evidence type="ECO:0000256" key="16">
    <source>
        <dbReference type="RuleBase" id="RU364099"/>
    </source>
</evidence>
<evidence type="ECO:0000313" key="18">
    <source>
        <dbReference type="EMBL" id="GAA3730209.1"/>
    </source>
</evidence>
<dbReference type="Gene3D" id="3.40.50.2020">
    <property type="match status" value="1"/>
</dbReference>
<dbReference type="RefSeq" id="WP_344703696.1">
    <property type="nucleotide sequence ID" value="NZ_BAABCK010000064.1"/>
</dbReference>
<organism evidence="18 19">
    <name type="scientific">Salinicoccus jeotgali</name>
    <dbReference type="NCBI Taxonomy" id="381634"/>
    <lineage>
        <taxon>Bacteria</taxon>
        <taxon>Bacillati</taxon>
        <taxon>Bacillota</taxon>
        <taxon>Bacilli</taxon>
        <taxon>Bacillales</taxon>
        <taxon>Staphylococcaceae</taxon>
        <taxon>Salinicoccus</taxon>
    </lineage>
</organism>
<keyword evidence="12 16" id="KW-0547">Nucleotide-binding</keyword>
<evidence type="ECO:0000256" key="9">
    <source>
        <dbReference type="ARBA" id="ARBA00022679"/>
    </source>
</evidence>
<dbReference type="SUPFAM" id="SSF53271">
    <property type="entry name" value="PRTase-like"/>
    <property type="match status" value="1"/>
</dbReference>
<dbReference type="EC" id="2.4.2.8" evidence="16"/>
<evidence type="ECO:0000256" key="6">
    <source>
        <dbReference type="ARBA" id="ARBA00008391"/>
    </source>
</evidence>
<comment type="caution">
    <text evidence="18">The sequence shown here is derived from an EMBL/GenBank/DDBJ whole genome shotgun (WGS) entry which is preliminary data.</text>
</comment>
<evidence type="ECO:0000256" key="8">
    <source>
        <dbReference type="ARBA" id="ARBA00022676"/>
    </source>
</evidence>
<comment type="catalytic activity">
    <reaction evidence="15">
        <text>IMP + diphosphate = hypoxanthine + 5-phospho-alpha-D-ribose 1-diphosphate</text>
        <dbReference type="Rhea" id="RHEA:17973"/>
        <dbReference type="ChEBI" id="CHEBI:17368"/>
        <dbReference type="ChEBI" id="CHEBI:33019"/>
        <dbReference type="ChEBI" id="CHEBI:58017"/>
        <dbReference type="ChEBI" id="CHEBI:58053"/>
        <dbReference type="EC" id="2.4.2.8"/>
    </reaction>
    <physiologicalReaction direction="right-to-left" evidence="15">
        <dbReference type="Rhea" id="RHEA:17975"/>
    </physiologicalReaction>
</comment>
<evidence type="ECO:0000256" key="13">
    <source>
        <dbReference type="ARBA" id="ARBA00022842"/>
    </source>
</evidence>
<evidence type="ECO:0000256" key="12">
    <source>
        <dbReference type="ARBA" id="ARBA00022741"/>
    </source>
</evidence>
<dbReference type="InterPro" id="IPR029057">
    <property type="entry name" value="PRTase-like"/>
</dbReference>
<gene>
    <name evidence="18" type="primary">hpt</name>
    <name evidence="18" type="ORF">GCM10022378_18330</name>
</gene>
<dbReference type="InterPro" id="IPR000836">
    <property type="entry name" value="PRTase_dom"/>
</dbReference>
<dbReference type="Proteomes" id="UP001500920">
    <property type="component" value="Unassembled WGS sequence"/>
</dbReference>
<reference evidence="19" key="1">
    <citation type="journal article" date="2019" name="Int. J. Syst. Evol. Microbiol.">
        <title>The Global Catalogue of Microorganisms (GCM) 10K type strain sequencing project: providing services to taxonomists for standard genome sequencing and annotation.</title>
        <authorList>
            <consortium name="The Broad Institute Genomics Platform"/>
            <consortium name="The Broad Institute Genome Sequencing Center for Infectious Disease"/>
            <person name="Wu L."/>
            <person name="Ma J."/>
        </authorList>
    </citation>
    <scope>NUCLEOTIDE SEQUENCE [LARGE SCALE GENOMIC DNA]</scope>
    <source>
        <strain evidence="19">JCM 16981</strain>
    </source>
</reference>
<dbReference type="PANTHER" id="PTHR43340">
    <property type="entry name" value="HYPOXANTHINE-GUANINE PHOSPHORIBOSYLTRANSFERASE"/>
    <property type="match status" value="1"/>
</dbReference>
<keyword evidence="10 16" id="KW-0479">Metal-binding</keyword>
<dbReference type="PANTHER" id="PTHR43340:SF1">
    <property type="entry name" value="HYPOXANTHINE PHOSPHORIBOSYLTRANSFERASE"/>
    <property type="match status" value="1"/>
</dbReference>
<evidence type="ECO:0000256" key="14">
    <source>
        <dbReference type="ARBA" id="ARBA00048811"/>
    </source>
</evidence>